<dbReference type="PANTHER" id="PTHR30469:SF11">
    <property type="entry name" value="BLL4320 PROTEIN"/>
    <property type="match status" value="1"/>
</dbReference>
<proteinExistence type="inferred from homology"/>
<dbReference type="RefSeq" id="WP_099642321.1">
    <property type="nucleotide sequence ID" value="NZ_NKHF01000053.1"/>
</dbReference>
<feature type="domain" description="Multidrug resistance protein MdtA-like alpha-helical hairpin" evidence="2">
    <location>
        <begin position="107"/>
        <end position="157"/>
    </location>
</feature>
<evidence type="ECO:0000259" key="2">
    <source>
        <dbReference type="Pfam" id="PF25876"/>
    </source>
</evidence>
<dbReference type="EMBL" id="NKHF01000053">
    <property type="protein sequence ID" value="PCK31496.1"/>
    <property type="molecule type" value="Genomic_DNA"/>
</dbReference>
<protein>
    <submittedName>
        <fullName evidence="4">Efflux transporter periplasmic adaptor subunit</fullName>
    </submittedName>
</protein>
<comment type="similarity">
    <text evidence="1">Belongs to the membrane fusion protein (MFP) (TC 8.A.1) family.</text>
</comment>
<dbReference type="InterPro" id="IPR058792">
    <property type="entry name" value="Beta-barrel_RND_2"/>
</dbReference>
<evidence type="ECO:0000313" key="4">
    <source>
        <dbReference type="EMBL" id="PCK31496.1"/>
    </source>
</evidence>
<accession>A0A2A5JPZ3</accession>
<evidence type="ECO:0000313" key="5">
    <source>
        <dbReference type="Proteomes" id="UP000228621"/>
    </source>
</evidence>
<name>A0A2A5JPZ3_PSEO7</name>
<dbReference type="Pfam" id="PF25876">
    <property type="entry name" value="HH_MFP_RND"/>
    <property type="match status" value="1"/>
</dbReference>
<feature type="domain" description="CusB-like beta-barrel" evidence="3">
    <location>
        <begin position="202"/>
        <end position="273"/>
    </location>
</feature>
<reference evidence="5" key="1">
    <citation type="journal article" date="2019" name="Genome Announc.">
        <title>Draft Genome Sequence of Pseudoalteromonas piscicida Strain 36Y ROTHPW, an Hypersaline Seawater Isolate from the South Coast of Sonora, Mexico.</title>
        <authorList>
            <person name="Sanchez-Diaz R."/>
            <person name="Molina-Garza Z.J."/>
            <person name="Cruz-Suarez L.E."/>
            <person name="Selvin J."/>
            <person name="Kiran G.S."/>
            <person name="Ibarra-Gamez J.C."/>
            <person name="Gomez-Gil B."/>
            <person name="Galaviz-Silva L."/>
        </authorList>
    </citation>
    <scope>NUCLEOTIDE SEQUENCE [LARGE SCALE GENOMIC DNA]</scope>
    <source>
        <strain evidence="5">36Y_RITHPW</strain>
    </source>
</reference>
<organism evidence="4 5">
    <name type="scientific">Pseudoalteromonas piscicida</name>
    <dbReference type="NCBI Taxonomy" id="43662"/>
    <lineage>
        <taxon>Bacteria</taxon>
        <taxon>Pseudomonadati</taxon>
        <taxon>Pseudomonadota</taxon>
        <taxon>Gammaproteobacteria</taxon>
        <taxon>Alteromonadales</taxon>
        <taxon>Pseudoalteromonadaceae</taxon>
        <taxon>Pseudoalteromonas</taxon>
    </lineage>
</organism>
<dbReference type="InterPro" id="IPR006143">
    <property type="entry name" value="RND_pump_MFP"/>
</dbReference>
<dbReference type="Pfam" id="PF25954">
    <property type="entry name" value="Beta-barrel_RND_2"/>
    <property type="match status" value="1"/>
</dbReference>
<dbReference type="GO" id="GO:1990281">
    <property type="term" value="C:efflux pump complex"/>
    <property type="evidence" value="ECO:0007669"/>
    <property type="project" value="TreeGrafter"/>
</dbReference>
<dbReference type="PANTHER" id="PTHR30469">
    <property type="entry name" value="MULTIDRUG RESISTANCE PROTEIN MDTA"/>
    <property type="match status" value="1"/>
</dbReference>
<dbReference type="GO" id="GO:0015562">
    <property type="term" value="F:efflux transmembrane transporter activity"/>
    <property type="evidence" value="ECO:0007669"/>
    <property type="project" value="TreeGrafter"/>
</dbReference>
<dbReference type="SUPFAM" id="SSF111369">
    <property type="entry name" value="HlyD-like secretion proteins"/>
    <property type="match status" value="1"/>
</dbReference>
<comment type="caution">
    <text evidence="4">The sequence shown here is derived from an EMBL/GenBank/DDBJ whole genome shotgun (WGS) entry which is preliminary data.</text>
</comment>
<dbReference type="AlphaFoldDB" id="A0A2A5JPZ3"/>
<dbReference type="OrthoDB" id="9806939at2"/>
<evidence type="ECO:0000259" key="3">
    <source>
        <dbReference type="Pfam" id="PF25954"/>
    </source>
</evidence>
<dbReference type="Gene3D" id="2.40.30.170">
    <property type="match status" value="1"/>
</dbReference>
<dbReference type="Gene3D" id="2.40.420.20">
    <property type="match status" value="1"/>
</dbReference>
<keyword evidence="5" id="KW-1185">Reference proteome</keyword>
<dbReference type="InterPro" id="IPR058624">
    <property type="entry name" value="MdtA-like_HH"/>
</dbReference>
<dbReference type="NCBIfam" id="TIGR01730">
    <property type="entry name" value="RND_mfp"/>
    <property type="match status" value="1"/>
</dbReference>
<dbReference type="Gene3D" id="1.10.287.470">
    <property type="entry name" value="Helix hairpin bin"/>
    <property type="match status" value="1"/>
</dbReference>
<sequence length="366" mass="40257">MNIKRWLVATVIILIVITTLGFVKFTQIQAAIAFGESFPEPSASVKSTYVTTTEHVESVKVVGQLHAKRTVTISNEYPGLVTYVGFKPGEQVEANQVLLRLDSSIDEANLQAAKARVKLAKSTYQRVAKLLEQKRISPDEVDKAEAEVAINQAEVKRLTRLIEKKTIRAPYAGQTGLEQYQIGQLLDANSEITFLVGLDESMWVDFKIPQTLPQPKLGDTVTVAIANANTQFTARVQAKTPTVDVASRQQNYRAELPNFNGALSHNQMVMVNVPTEVVSAAVVPTNAITRNHFGEFVYVLEKDESQNWRAKPVKVTLGNKVDDHQLVLSGLTGGEFIASEGAFKLQENLLVYTDQVAATDTSDGEQ</sequence>
<dbReference type="Proteomes" id="UP000228621">
    <property type="component" value="Unassembled WGS sequence"/>
</dbReference>
<dbReference type="Gene3D" id="2.40.50.100">
    <property type="match status" value="1"/>
</dbReference>
<gene>
    <name evidence="4" type="ORF">CEX98_12055</name>
</gene>
<evidence type="ECO:0000256" key="1">
    <source>
        <dbReference type="ARBA" id="ARBA00009477"/>
    </source>
</evidence>